<keyword evidence="2" id="KW-1185">Reference proteome</keyword>
<dbReference type="SUPFAM" id="SSF101576">
    <property type="entry name" value="Supernatant protein factor (SPF), C-terminal domain"/>
    <property type="match status" value="1"/>
</dbReference>
<dbReference type="InterPro" id="IPR036598">
    <property type="entry name" value="GOLD_dom_sf"/>
</dbReference>
<dbReference type="Proteomes" id="UP001196413">
    <property type="component" value="Unassembled WGS sequence"/>
</dbReference>
<dbReference type="Gene3D" id="2.60.120.680">
    <property type="entry name" value="GOLD domain"/>
    <property type="match status" value="1"/>
</dbReference>
<proteinExistence type="predicted"/>
<comment type="caution">
    <text evidence="1">The sequence shown here is derived from an EMBL/GenBank/DDBJ whole genome shotgun (WGS) entry which is preliminary data.</text>
</comment>
<protein>
    <submittedName>
        <fullName evidence="1">Uncharacterized protein</fullName>
    </submittedName>
</protein>
<sequence>MMYPWLKLTAKLVHEKDYINCTRSGRYNIVFSNKHSWFSRRTVDISVHITEMEGNSKRVHLDELLSPPIA</sequence>
<reference evidence="1" key="1">
    <citation type="submission" date="2021-06" db="EMBL/GenBank/DDBJ databases">
        <title>Parelaphostrongylus tenuis whole genome reference sequence.</title>
        <authorList>
            <person name="Garwood T.J."/>
            <person name="Larsen P.A."/>
            <person name="Fountain-Jones N.M."/>
            <person name="Garbe J.R."/>
            <person name="Macchietto M.G."/>
            <person name="Kania S.A."/>
            <person name="Gerhold R.W."/>
            <person name="Richards J.E."/>
            <person name="Wolf T.M."/>
        </authorList>
    </citation>
    <scope>NUCLEOTIDE SEQUENCE</scope>
    <source>
        <strain evidence="1">MNPRO001-30</strain>
        <tissue evidence="1">Meninges</tissue>
    </source>
</reference>
<evidence type="ECO:0000313" key="1">
    <source>
        <dbReference type="EMBL" id="KAJ1361927.1"/>
    </source>
</evidence>
<dbReference type="EMBL" id="JAHQIW010004316">
    <property type="protein sequence ID" value="KAJ1361927.1"/>
    <property type="molecule type" value="Genomic_DNA"/>
</dbReference>
<name>A0AAD5N538_PARTN</name>
<organism evidence="1 2">
    <name type="scientific">Parelaphostrongylus tenuis</name>
    <name type="common">Meningeal worm</name>
    <dbReference type="NCBI Taxonomy" id="148309"/>
    <lineage>
        <taxon>Eukaryota</taxon>
        <taxon>Metazoa</taxon>
        <taxon>Ecdysozoa</taxon>
        <taxon>Nematoda</taxon>
        <taxon>Chromadorea</taxon>
        <taxon>Rhabditida</taxon>
        <taxon>Rhabditina</taxon>
        <taxon>Rhabditomorpha</taxon>
        <taxon>Strongyloidea</taxon>
        <taxon>Metastrongylidae</taxon>
        <taxon>Parelaphostrongylus</taxon>
    </lineage>
</organism>
<evidence type="ECO:0000313" key="2">
    <source>
        <dbReference type="Proteomes" id="UP001196413"/>
    </source>
</evidence>
<accession>A0AAD5N538</accession>
<gene>
    <name evidence="1" type="ORF">KIN20_021312</name>
</gene>
<dbReference type="AlphaFoldDB" id="A0AAD5N538"/>